<keyword evidence="2 8" id="KW-0812">Transmembrane</keyword>
<accession>A0ABW0K0S1</accession>
<dbReference type="SUPFAM" id="SSF52540">
    <property type="entry name" value="P-loop containing nucleoside triphosphate hydrolases"/>
    <property type="match status" value="1"/>
</dbReference>
<dbReference type="InterPro" id="IPR036640">
    <property type="entry name" value="ABC1_TM_sf"/>
</dbReference>
<dbReference type="GO" id="GO:0005524">
    <property type="term" value="F:ATP binding"/>
    <property type="evidence" value="ECO:0007669"/>
    <property type="project" value="UniProtKB-KW"/>
</dbReference>
<feature type="transmembrane region" description="Helical" evidence="8">
    <location>
        <begin position="196"/>
        <end position="223"/>
    </location>
</feature>
<dbReference type="PROSITE" id="PS50893">
    <property type="entry name" value="ABC_TRANSPORTER_2"/>
    <property type="match status" value="1"/>
</dbReference>
<keyword evidence="6 8" id="KW-0472">Membrane</keyword>
<keyword evidence="3" id="KW-0547">Nucleotide-binding</keyword>
<dbReference type="InterPro" id="IPR003439">
    <property type="entry name" value="ABC_transporter-like_ATP-bd"/>
</dbReference>
<evidence type="ECO:0000259" key="9">
    <source>
        <dbReference type="PROSITE" id="PS50893"/>
    </source>
</evidence>
<evidence type="ECO:0000259" key="10">
    <source>
        <dbReference type="PROSITE" id="PS50929"/>
    </source>
</evidence>
<evidence type="ECO:0000256" key="4">
    <source>
        <dbReference type="ARBA" id="ARBA00022840"/>
    </source>
</evidence>
<gene>
    <name evidence="11" type="ORF">ACFPK0_15430</name>
</gene>
<protein>
    <submittedName>
        <fullName evidence="11">ABC transporter ATP-binding protein</fullName>
    </submittedName>
</protein>
<dbReference type="InterPro" id="IPR003593">
    <property type="entry name" value="AAA+_ATPase"/>
</dbReference>
<evidence type="ECO:0000313" key="12">
    <source>
        <dbReference type="Proteomes" id="UP001596018"/>
    </source>
</evidence>
<keyword evidence="4 11" id="KW-0067">ATP-binding</keyword>
<comment type="subcellular location">
    <subcellularLocation>
        <location evidence="1">Cell membrane</location>
        <topology evidence="1">Multi-pass membrane protein</topology>
    </subcellularLocation>
</comment>
<proteinExistence type="predicted"/>
<keyword evidence="5 8" id="KW-1133">Transmembrane helix</keyword>
<evidence type="ECO:0000256" key="3">
    <source>
        <dbReference type="ARBA" id="ARBA00022741"/>
    </source>
</evidence>
<dbReference type="EMBL" id="JBHSMM010000005">
    <property type="protein sequence ID" value="MFC5441405.1"/>
    <property type="molecule type" value="Genomic_DNA"/>
</dbReference>
<evidence type="ECO:0000256" key="5">
    <source>
        <dbReference type="ARBA" id="ARBA00022989"/>
    </source>
</evidence>
<evidence type="ECO:0000256" key="6">
    <source>
        <dbReference type="ARBA" id="ARBA00023136"/>
    </source>
</evidence>
<keyword evidence="12" id="KW-1185">Reference proteome</keyword>
<dbReference type="InterPro" id="IPR027417">
    <property type="entry name" value="P-loop_NTPase"/>
</dbReference>
<dbReference type="RefSeq" id="WP_377341976.1">
    <property type="nucleotide sequence ID" value="NZ_JALBWS010000011.1"/>
</dbReference>
<reference evidence="12" key="1">
    <citation type="journal article" date="2019" name="Int. J. Syst. Evol. Microbiol.">
        <title>The Global Catalogue of Microorganisms (GCM) 10K type strain sequencing project: providing services to taxonomists for standard genome sequencing and annotation.</title>
        <authorList>
            <consortium name="The Broad Institute Genomics Platform"/>
            <consortium name="The Broad Institute Genome Sequencing Center for Infectious Disease"/>
            <person name="Wu L."/>
            <person name="Ma J."/>
        </authorList>
    </citation>
    <scope>NUCLEOTIDE SEQUENCE [LARGE SCALE GENOMIC DNA]</scope>
    <source>
        <strain evidence="12">KACC 12822</strain>
    </source>
</reference>
<evidence type="ECO:0000256" key="8">
    <source>
        <dbReference type="SAM" id="Phobius"/>
    </source>
</evidence>
<dbReference type="Gene3D" id="3.40.50.300">
    <property type="entry name" value="P-loop containing nucleotide triphosphate hydrolases"/>
    <property type="match status" value="1"/>
</dbReference>
<dbReference type="PROSITE" id="PS00211">
    <property type="entry name" value="ABC_TRANSPORTER_1"/>
    <property type="match status" value="1"/>
</dbReference>
<dbReference type="InterPro" id="IPR017871">
    <property type="entry name" value="ABC_transporter-like_CS"/>
</dbReference>
<feature type="domain" description="ABC transmembrane type-1" evidence="10">
    <location>
        <begin position="58"/>
        <end position="355"/>
    </location>
</feature>
<dbReference type="Pfam" id="PF00005">
    <property type="entry name" value="ABC_tran"/>
    <property type="match status" value="1"/>
</dbReference>
<dbReference type="PANTHER" id="PTHR43394">
    <property type="entry name" value="ATP-DEPENDENT PERMEASE MDL1, MITOCHONDRIAL"/>
    <property type="match status" value="1"/>
</dbReference>
<dbReference type="SUPFAM" id="SSF90123">
    <property type="entry name" value="ABC transporter transmembrane region"/>
    <property type="match status" value="1"/>
</dbReference>
<feature type="region of interest" description="Disordered" evidence="7">
    <location>
        <begin position="1"/>
        <end position="27"/>
    </location>
</feature>
<evidence type="ECO:0000256" key="1">
    <source>
        <dbReference type="ARBA" id="ARBA00004651"/>
    </source>
</evidence>
<dbReference type="PANTHER" id="PTHR43394:SF1">
    <property type="entry name" value="ATP-BINDING CASSETTE SUB-FAMILY B MEMBER 10, MITOCHONDRIAL"/>
    <property type="match status" value="1"/>
</dbReference>
<evidence type="ECO:0000256" key="7">
    <source>
        <dbReference type="SAM" id="MobiDB-lite"/>
    </source>
</evidence>
<dbReference type="SMART" id="SM00382">
    <property type="entry name" value="AAA"/>
    <property type="match status" value="1"/>
</dbReference>
<sequence>MPREYSMGGRVGRGAAQPGRHGEPPPAQSLRERFAALRNLPPFLKSIWQTSRLLSTSSIVLRLLRALLPVATLYVGKLIIDEVVRLLAIGNVHASVGDWLASGVLDHLWLLLALEFALAVGADILGRIVSMIDSLLSELYANSTSIRLMEHAASLDLEDFEDADLQDKLDRARRQVAGRSSLLSQLLGQAQDMVTIASFAVGLLVYAPWLIVLLLIALVPAFLGEFHFNAQSYAVNYQWTPERRELDYLRQVGASAQNAKEVKSFGLNAFLIERYRVLSQSIYAANRRIALRRAGWGGLFTTVGTIGYYAAYVIIAYRTVSGDFSVGDLTFLSASFRRLRNLLESLLVGFSQVAGQALYLDDLFSFFRIEPEILSPPNPRPFPQPIREGFVFENVGFRYPEAERWAVRNLSFTLRAGEVLALVGENGAGKTTLVKLLSRLYDPDEGRILLDGHPLADYDLEELRLNIGVIFQDFVRYYLSAADNVAVGRIDAREDQPRIIEAAHRSMADEVIAKLPQGYEQMLGKLFKSGVDLSGGEWQKIAIARAYMRDAPLLILDEPTAALDARSEFEVFQRFKELSQGKTAVIISHRFSTVRMADRIIVLDGGRIEEVGSHADLLAANGHYAELFELQAAGYR</sequence>
<dbReference type="Proteomes" id="UP001596018">
    <property type="component" value="Unassembled WGS sequence"/>
</dbReference>
<dbReference type="PROSITE" id="PS50929">
    <property type="entry name" value="ABC_TM1F"/>
    <property type="match status" value="1"/>
</dbReference>
<name>A0ABW0K0S1_9GAMM</name>
<comment type="caution">
    <text evidence="11">The sequence shown here is derived from an EMBL/GenBank/DDBJ whole genome shotgun (WGS) entry which is preliminary data.</text>
</comment>
<dbReference type="InterPro" id="IPR011527">
    <property type="entry name" value="ABC1_TM_dom"/>
</dbReference>
<dbReference type="Gene3D" id="1.20.1560.10">
    <property type="entry name" value="ABC transporter type 1, transmembrane domain"/>
    <property type="match status" value="1"/>
</dbReference>
<feature type="domain" description="ABC transporter" evidence="9">
    <location>
        <begin position="390"/>
        <end position="630"/>
    </location>
</feature>
<evidence type="ECO:0000256" key="2">
    <source>
        <dbReference type="ARBA" id="ARBA00022692"/>
    </source>
</evidence>
<organism evidence="11 12">
    <name type="scientific">Rhodanobacter ginsenosidimutans</name>
    <dbReference type="NCBI Taxonomy" id="490571"/>
    <lineage>
        <taxon>Bacteria</taxon>
        <taxon>Pseudomonadati</taxon>
        <taxon>Pseudomonadota</taxon>
        <taxon>Gammaproteobacteria</taxon>
        <taxon>Lysobacterales</taxon>
        <taxon>Rhodanobacteraceae</taxon>
        <taxon>Rhodanobacter</taxon>
    </lineage>
</organism>
<dbReference type="InterPro" id="IPR039421">
    <property type="entry name" value="Type_1_exporter"/>
</dbReference>
<evidence type="ECO:0000313" key="11">
    <source>
        <dbReference type="EMBL" id="MFC5441405.1"/>
    </source>
</evidence>